<keyword evidence="2" id="KW-1185">Reference proteome</keyword>
<evidence type="ECO:0000313" key="1">
    <source>
        <dbReference type="EMBL" id="CAG8827412.1"/>
    </source>
</evidence>
<dbReference type="EMBL" id="CAJVQB010039470">
    <property type="protein sequence ID" value="CAG8827412.1"/>
    <property type="molecule type" value="Genomic_DNA"/>
</dbReference>
<reference evidence="1 2" key="1">
    <citation type="submission" date="2021-06" db="EMBL/GenBank/DDBJ databases">
        <authorList>
            <person name="Kallberg Y."/>
            <person name="Tangrot J."/>
            <person name="Rosling A."/>
        </authorList>
    </citation>
    <scope>NUCLEOTIDE SEQUENCE [LARGE SCALE GENOMIC DNA]</scope>
    <source>
        <strain evidence="1 2">120-4 pot B 10/14</strain>
    </source>
</reference>
<comment type="caution">
    <text evidence="1">The sequence shown here is derived from an EMBL/GenBank/DDBJ whole genome shotgun (WGS) entry which is preliminary data.</text>
</comment>
<protein>
    <submittedName>
        <fullName evidence="1">1241_t:CDS:1</fullName>
    </submittedName>
</protein>
<organism evidence="1 2">
    <name type="scientific">Gigaspora margarita</name>
    <dbReference type="NCBI Taxonomy" id="4874"/>
    <lineage>
        <taxon>Eukaryota</taxon>
        <taxon>Fungi</taxon>
        <taxon>Fungi incertae sedis</taxon>
        <taxon>Mucoromycota</taxon>
        <taxon>Glomeromycotina</taxon>
        <taxon>Glomeromycetes</taxon>
        <taxon>Diversisporales</taxon>
        <taxon>Gigasporaceae</taxon>
        <taxon>Gigaspora</taxon>
    </lineage>
</organism>
<name>A0ABN7WD40_GIGMA</name>
<evidence type="ECO:0000313" key="2">
    <source>
        <dbReference type="Proteomes" id="UP000789901"/>
    </source>
</evidence>
<sequence length="210" mass="24588">MGLTEQFLNSGFKRKCAKQESLMTTAKSLHLEISNIMLVWGRRSDTKALNLVFNELFDIQITNVYSYGLRSELDQEEKLEEGNQYGLIEHQRTVSKVTEIKTRIEKCSGCEHNRSTVKKNCRMHIKFDEGWKDPIVNKYELKELRSLKSPERELIIQAELNKELKEEMLATLTRNSNWQEKKFCYYTDRSLQKDDKEKGDTVVMLAAIVQ</sequence>
<accession>A0ABN7WD40</accession>
<proteinExistence type="predicted"/>
<feature type="non-terminal residue" evidence="1">
    <location>
        <position position="210"/>
    </location>
</feature>
<gene>
    <name evidence="1" type="ORF">GMARGA_LOCUS29398</name>
</gene>
<dbReference type="Proteomes" id="UP000789901">
    <property type="component" value="Unassembled WGS sequence"/>
</dbReference>